<reference evidence="3" key="1">
    <citation type="journal article" date="2019" name="Int. J. Syst. Evol. Microbiol.">
        <title>The Global Catalogue of Microorganisms (GCM) 10K type strain sequencing project: providing services to taxonomists for standard genome sequencing and annotation.</title>
        <authorList>
            <consortium name="The Broad Institute Genomics Platform"/>
            <consortium name="The Broad Institute Genome Sequencing Center for Infectious Disease"/>
            <person name="Wu L."/>
            <person name="Ma J."/>
        </authorList>
    </citation>
    <scope>NUCLEOTIDE SEQUENCE [LARGE SCALE GENOMIC DNA]</scope>
    <source>
        <strain evidence="3">DFY28</strain>
    </source>
</reference>
<protein>
    <submittedName>
        <fullName evidence="2">Uncharacterized protein</fullName>
    </submittedName>
</protein>
<dbReference type="EMBL" id="JBHUEY010000001">
    <property type="protein sequence ID" value="MFD1783006.1"/>
    <property type="molecule type" value="Genomic_DNA"/>
</dbReference>
<proteinExistence type="predicted"/>
<evidence type="ECO:0000256" key="1">
    <source>
        <dbReference type="SAM" id="SignalP"/>
    </source>
</evidence>
<sequence>MRAALLAAAALLVAGAASAQERQWGLLVERGEAMLTFATPDAEDDLITLECVQGEDFLRLSLWADTTHGVDQTEDGTWRNKTGVLEPWSGYAAVRSGAAREAVEVDAYQHSSAHGSDVRARIPLDAPIWAAFQSSGQLRVEVYDEVIAPDPVPPQLLKRFFAACG</sequence>
<name>A0ABW4MZ86_9CAUL</name>
<feature type="signal peptide" evidence="1">
    <location>
        <begin position="1"/>
        <end position="19"/>
    </location>
</feature>
<dbReference type="Proteomes" id="UP001597237">
    <property type="component" value="Unassembled WGS sequence"/>
</dbReference>
<dbReference type="RefSeq" id="WP_377282470.1">
    <property type="nucleotide sequence ID" value="NZ_JBHRSI010000007.1"/>
</dbReference>
<evidence type="ECO:0000313" key="3">
    <source>
        <dbReference type="Proteomes" id="UP001597237"/>
    </source>
</evidence>
<organism evidence="2 3">
    <name type="scientific">Phenylobacterium terrae</name>
    <dbReference type="NCBI Taxonomy" id="2665495"/>
    <lineage>
        <taxon>Bacteria</taxon>
        <taxon>Pseudomonadati</taxon>
        <taxon>Pseudomonadota</taxon>
        <taxon>Alphaproteobacteria</taxon>
        <taxon>Caulobacterales</taxon>
        <taxon>Caulobacteraceae</taxon>
        <taxon>Phenylobacterium</taxon>
    </lineage>
</organism>
<accession>A0ABW4MZ86</accession>
<evidence type="ECO:0000313" key="2">
    <source>
        <dbReference type="EMBL" id="MFD1783006.1"/>
    </source>
</evidence>
<keyword evidence="3" id="KW-1185">Reference proteome</keyword>
<feature type="chain" id="PRO_5046204524" evidence="1">
    <location>
        <begin position="20"/>
        <end position="165"/>
    </location>
</feature>
<keyword evidence="1" id="KW-0732">Signal</keyword>
<gene>
    <name evidence="2" type="ORF">ACFSC0_06335</name>
</gene>
<comment type="caution">
    <text evidence="2">The sequence shown here is derived from an EMBL/GenBank/DDBJ whole genome shotgun (WGS) entry which is preliminary data.</text>
</comment>